<dbReference type="Gene3D" id="3.90.76.10">
    <property type="entry name" value="Dipeptide-binding Protein, Domain 1"/>
    <property type="match status" value="1"/>
</dbReference>
<evidence type="ECO:0000256" key="1">
    <source>
        <dbReference type="ARBA" id="ARBA00004418"/>
    </source>
</evidence>
<dbReference type="InterPro" id="IPR039424">
    <property type="entry name" value="SBP_5"/>
</dbReference>
<keyword evidence="3" id="KW-0813">Transport</keyword>
<proteinExistence type="inferred from homology"/>
<gene>
    <name evidence="6" type="ORF">BJF93_21755</name>
</gene>
<dbReference type="EMBL" id="MKIP01000044">
    <property type="protein sequence ID" value="OLP59746.1"/>
    <property type="molecule type" value="Genomic_DNA"/>
</dbReference>
<evidence type="ECO:0000256" key="2">
    <source>
        <dbReference type="ARBA" id="ARBA00005695"/>
    </source>
</evidence>
<dbReference type="InterPro" id="IPR000914">
    <property type="entry name" value="SBP_5_dom"/>
</dbReference>
<dbReference type="GO" id="GO:0043190">
    <property type="term" value="C:ATP-binding cassette (ABC) transporter complex"/>
    <property type="evidence" value="ECO:0007669"/>
    <property type="project" value="InterPro"/>
</dbReference>
<evidence type="ECO:0000313" key="6">
    <source>
        <dbReference type="EMBL" id="OLP59746.1"/>
    </source>
</evidence>
<reference evidence="6 7" key="1">
    <citation type="submission" date="2016-09" db="EMBL/GenBank/DDBJ databases">
        <title>Rhizobium sp. nov., a novel species isolated from the rice rhizosphere.</title>
        <authorList>
            <person name="Zhao J."/>
            <person name="Zhang X."/>
        </authorList>
    </citation>
    <scope>NUCLEOTIDE SEQUENCE [LARGE SCALE GENOMIC DNA]</scope>
    <source>
        <strain evidence="6 7">1.7048</strain>
    </source>
</reference>
<comment type="subcellular location">
    <subcellularLocation>
        <location evidence="1">Periplasm</location>
    </subcellularLocation>
</comment>
<evidence type="ECO:0000313" key="7">
    <source>
        <dbReference type="Proteomes" id="UP000186364"/>
    </source>
</evidence>
<evidence type="ECO:0000259" key="5">
    <source>
        <dbReference type="Pfam" id="PF00496"/>
    </source>
</evidence>
<dbReference type="PANTHER" id="PTHR30290">
    <property type="entry name" value="PERIPLASMIC BINDING COMPONENT OF ABC TRANSPORTER"/>
    <property type="match status" value="1"/>
</dbReference>
<keyword evidence="4" id="KW-0732">Signal</keyword>
<dbReference type="Pfam" id="PF00496">
    <property type="entry name" value="SBP_bac_5"/>
    <property type="match status" value="1"/>
</dbReference>
<evidence type="ECO:0000256" key="4">
    <source>
        <dbReference type="ARBA" id="ARBA00022729"/>
    </source>
</evidence>
<feature type="domain" description="Solute-binding protein family 5" evidence="5">
    <location>
        <begin position="67"/>
        <end position="423"/>
    </location>
</feature>
<dbReference type="PANTHER" id="PTHR30290:SF9">
    <property type="entry name" value="OLIGOPEPTIDE-BINDING PROTEIN APPA"/>
    <property type="match status" value="1"/>
</dbReference>
<dbReference type="GO" id="GO:0030288">
    <property type="term" value="C:outer membrane-bounded periplasmic space"/>
    <property type="evidence" value="ECO:0007669"/>
    <property type="project" value="UniProtKB-ARBA"/>
</dbReference>
<accession>A0A1Q9AWC7</accession>
<sequence length="507" mass="55139">MLAVAGLATTAAQAQDSSPTRGGTLVIAQDSNPPTLDPQKSAAFATTNVTELIYTCLLRWNAGGTAVEPDLAESYEIVDPKTYSFTLREGVTFHNGEVLTSADVRFTFERIASPDTGSPWKSIFASIESIETPDDRKVIFHLSEPFAPFLNYLATVKYSAIINKKDVTERGDLAAGGAGTGPFKLDSFKSNASVLLSRHDGYYEKGLPYLDAIELRIITDEGSRAAALRSGSAAMSWVITPEVADQLTQRSGFVTPDTPAMIRALLIELDQSKPPFDDVRVRRAFSMAINRQQIVNVVWRGRAAQSASIPPAQTPYGVSSQDVAALPYNTEDLDAARALLAEAGYADGLDTTFSVSPLTLSDVTVAQVVQQQVARIGIRIKIEQKEWGALLRDFQGTLAPISMAGLAPAPDPEANLRVRFHSASSVNPGKTKDPELDALFARGRAANDEEERVAVYRAMQERIADQAYAIFPAASPMFLEVWSDKLKGYKSTPFGQRVLLRESWLTR</sequence>
<comment type="similarity">
    <text evidence="2">Belongs to the bacterial solute-binding protein 5 family.</text>
</comment>
<dbReference type="Gene3D" id="3.10.105.10">
    <property type="entry name" value="Dipeptide-binding Protein, Domain 3"/>
    <property type="match status" value="1"/>
</dbReference>
<dbReference type="Proteomes" id="UP000186364">
    <property type="component" value="Unassembled WGS sequence"/>
</dbReference>
<dbReference type="SUPFAM" id="SSF53850">
    <property type="entry name" value="Periplasmic binding protein-like II"/>
    <property type="match status" value="1"/>
</dbReference>
<dbReference type="Gene3D" id="3.40.190.10">
    <property type="entry name" value="Periplasmic binding protein-like II"/>
    <property type="match status" value="1"/>
</dbReference>
<evidence type="ECO:0000256" key="3">
    <source>
        <dbReference type="ARBA" id="ARBA00022448"/>
    </source>
</evidence>
<comment type="caution">
    <text evidence="6">The sequence shown here is derived from an EMBL/GenBank/DDBJ whole genome shotgun (WGS) entry which is preliminary data.</text>
</comment>
<name>A0A1Q9AWC7_9HYPH</name>
<protein>
    <recommendedName>
        <fullName evidence="5">Solute-binding protein family 5 domain-containing protein</fullName>
    </recommendedName>
</protein>
<dbReference type="GO" id="GO:1904680">
    <property type="term" value="F:peptide transmembrane transporter activity"/>
    <property type="evidence" value="ECO:0007669"/>
    <property type="project" value="TreeGrafter"/>
</dbReference>
<organism evidence="6 7">
    <name type="scientific">Xaviernesmea oryzae</name>
    <dbReference type="NCBI Taxonomy" id="464029"/>
    <lineage>
        <taxon>Bacteria</taxon>
        <taxon>Pseudomonadati</taxon>
        <taxon>Pseudomonadota</taxon>
        <taxon>Alphaproteobacteria</taxon>
        <taxon>Hyphomicrobiales</taxon>
        <taxon>Rhizobiaceae</taxon>
        <taxon>Rhizobium/Agrobacterium group</taxon>
        <taxon>Xaviernesmea</taxon>
    </lineage>
</organism>
<dbReference type="InterPro" id="IPR030678">
    <property type="entry name" value="Peptide/Ni-bd"/>
</dbReference>
<dbReference type="GO" id="GO:0015833">
    <property type="term" value="P:peptide transport"/>
    <property type="evidence" value="ECO:0007669"/>
    <property type="project" value="TreeGrafter"/>
</dbReference>
<dbReference type="PIRSF" id="PIRSF002741">
    <property type="entry name" value="MppA"/>
    <property type="match status" value="1"/>
</dbReference>
<keyword evidence="7" id="KW-1185">Reference proteome</keyword>
<dbReference type="AlphaFoldDB" id="A0A1Q9AWC7"/>